<dbReference type="Proteomes" id="UP001501666">
    <property type="component" value="Unassembled WGS sequence"/>
</dbReference>
<dbReference type="PANTHER" id="PTHR30126">
    <property type="entry name" value="HTH-TYPE TRANSCRIPTIONAL REGULATOR"/>
    <property type="match status" value="1"/>
</dbReference>
<accession>A0ABN3SJ94</accession>
<comment type="similarity">
    <text evidence="1">Belongs to the LysR transcriptional regulatory family.</text>
</comment>
<dbReference type="SUPFAM" id="SSF46785">
    <property type="entry name" value="Winged helix' DNA-binding domain"/>
    <property type="match status" value="1"/>
</dbReference>
<dbReference type="PROSITE" id="PS50931">
    <property type="entry name" value="HTH_LYSR"/>
    <property type="match status" value="1"/>
</dbReference>
<dbReference type="PRINTS" id="PR00039">
    <property type="entry name" value="HTHLYSR"/>
</dbReference>
<organism evidence="6 7">
    <name type="scientific">Nonomuraea recticatena</name>
    <dbReference type="NCBI Taxonomy" id="46178"/>
    <lineage>
        <taxon>Bacteria</taxon>
        <taxon>Bacillati</taxon>
        <taxon>Actinomycetota</taxon>
        <taxon>Actinomycetes</taxon>
        <taxon>Streptosporangiales</taxon>
        <taxon>Streptosporangiaceae</taxon>
        <taxon>Nonomuraea</taxon>
    </lineage>
</organism>
<dbReference type="Gene3D" id="1.10.10.10">
    <property type="entry name" value="Winged helix-like DNA-binding domain superfamily/Winged helix DNA-binding domain"/>
    <property type="match status" value="1"/>
</dbReference>
<dbReference type="InterPro" id="IPR036390">
    <property type="entry name" value="WH_DNA-bd_sf"/>
</dbReference>
<evidence type="ECO:0000256" key="3">
    <source>
        <dbReference type="ARBA" id="ARBA00023125"/>
    </source>
</evidence>
<sequence>MSLSLDLLRTFLAVHRTGSITAAAQTLGLSQPAVTAQVRALEAALDRPLFDRLPRGVAPTAAADELARRVAGSLDALAEVVGAELPSGRSVHLGGPAEFLCEQVMPVLAPLVADGLRLRTTFGLTDDLLAELAAGRLDLVVATVRPRLRGVRAEPLYDEEFVLVAAPGVTMDAPVVAYAEDLPIIRRYWRTVFGRRATMTAGAIVPDLRGVLAAVRAGAGISVLPAYLCAGDLASGRLVALATPEVPPLNTGYLAVRAGGLAVPAVATVHRHLSEEFRRRLGSGPLAVEPVGEGVELGGHPGQDTAPGQA</sequence>
<dbReference type="Pfam" id="PF03466">
    <property type="entry name" value="LysR_substrate"/>
    <property type="match status" value="1"/>
</dbReference>
<dbReference type="Gene3D" id="3.40.190.10">
    <property type="entry name" value="Periplasmic binding protein-like II"/>
    <property type="match status" value="3"/>
</dbReference>
<dbReference type="PANTHER" id="PTHR30126:SF39">
    <property type="entry name" value="HTH-TYPE TRANSCRIPTIONAL REGULATOR CYSL"/>
    <property type="match status" value="1"/>
</dbReference>
<name>A0ABN3SJ94_9ACTN</name>
<keyword evidence="7" id="KW-1185">Reference proteome</keyword>
<keyword evidence="4" id="KW-0804">Transcription</keyword>
<evidence type="ECO:0000313" key="6">
    <source>
        <dbReference type="EMBL" id="GAA2678240.1"/>
    </source>
</evidence>
<evidence type="ECO:0000313" key="7">
    <source>
        <dbReference type="Proteomes" id="UP001501666"/>
    </source>
</evidence>
<keyword evidence="2" id="KW-0805">Transcription regulation</keyword>
<gene>
    <name evidence="6" type="ORF">GCM10010412_061290</name>
</gene>
<evidence type="ECO:0000256" key="4">
    <source>
        <dbReference type="ARBA" id="ARBA00023163"/>
    </source>
</evidence>
<dbReference type="InterPro" id="IPR000847">
    <property type="entry name" value="LysR_HTH_N"/>
</dbReference>
<evidence type="ECO:0000256" key="2">
    <source>
        <dbReference type="ARBA" id="ARBA00023015"/>
    </source>
</evidence>
<dbReference type="EMBL" id="BAAATE010000019">
    <property type="protein sequence ID" value="GAA2678240.1"/>
    <property type="molecule type" value="Genomic_DNA"/>
</dbReference>
<feature type="domain" description="HTH lysR-type" evidence="5">
    <location>
        <begin position="3"/>
        <end position="60"/>
    </location>
</feature>
<dbReference type="Pfam" id="PF00126">
    <property type="entry name" value="HTH_1"/>
    <property type="match status" value="1"/>
</dbReference>
<dbReference type="InterPro" id="IPR005119">
    <property type="entry name" value="LysR_subst-bd"/>
</dbReference>
<evidence type="ECO:0000259" key="5">
    <source>
        <dbReference type="PROSITE" id="PS50931"/>
    </source>
</evidence>
<evidence type="ECO:0000256" key="1">
    <source>
        <dbReference type="ARBA" id="ARBA00009437"/>
    </source>
</evidence>
<comment type="caution">
    <text evidence="6">The sequence shown here is derived from an EMBL/GenBank/DDBJ whole genome shotgun (WGS) entry which is preliminary data.</text>
</comment>
<reference evidence="6 7" key="1">
    <citation type="journal article" date="2019" name="Int. J. Syst. Evol. Microbiol.">
        <title>The Global Catalogue of Microorganisms (GCM) 10K type strain sequencing project: providing services to taxonomists for standard genome sequencing and annotation.</title>
        <authorList>
            <consortium name="The Broad Institute Genomics Platform"/>
            <consortium name="The Broad Institute Genome Sequencing Center for Infectious Disease"/>
            <person name="Wu L."/>
            <person name="Ma J."/>
        </authorList>
    </citation>
    <scope>NUCLEOTIDE SEQUENCE [LARGE SCALE GENOMIC DNA]</scope>
    <source>
        <strain evidence="6 7">JCM 6835</strain>
    </source>
</reference>
<keyword evidence="3" id="KW-0238">DNA-binding</keyword>
<dbReference type="RefSeq" id="WP_346151123.1">
    <property type="nucleotide sequence ID" value="NZ_BAAATE010000019.1"/>
</dbReference>
<protein>
    <submittedName>
        <fullName evidence="6">LysR family transcriptional regulator</fullName>
    </submittedName>
</protein>
<dbReference type="InterPro" id="IPR036388">
    <property type="entry name" value="WH-like_DNA-bd_sf"/>
</dbReference>
<dbReference type="SUPFAM" id="SSF53850">
    <property type="entry name" value="Periplasmic binding protein-like II"/>
    <property type="match status" value="1"/>
</dbReference>
<proteinExistence type="inferred from homology"/>